<feature type="domain" description="NERD" evidence="1">
    <location>
        <begin position="3"/>
        <end position="67"/>
    </location>
</feature>
<evidence type="ECO:0000259" key="1">
    <source>
        <dbReference type="Pfam" id="PF08378"/>
    </source>
</evidence>
<accession>A0ABQ3G0Q0</accession>
<proteinExistence type="predicted"/>
<evidence type="ECO:0000313" key="3">
    <source>
        <dbReference type="Proteomes" id="UP000626210"/>
    </source>
</evidence>
<dbReference type="Pfam" id="PF08378">
    <property type="entry name" value="NERD"/>
    <property type="match status" value="1"/>
</dbReference>
<dbReference type="EMBL" id="BMYK01000006">
    <property type="protein sequence ID" value="GHC81607.1"/>
    <property type="molecule type" value="Genomic_DNA"/>
</dbReference>
<organism evidence="2 3">
    <name type="scientific">Pseudorhodoferax aquiterrae</name>
    <dbReference type="NCBI Taxonomy" id="747304"/>
    <lineage>
        <taxon>Bacteria</taxon>
        <taxon>Pseudomonadati</taxon>
        <taxon>Pseudomonadota</taxon>
        <taxon>Betaproteobacteria</taxon>
        <taxon>Burkholderiales</taxon>
        <taxon>Comamonadaceae</taxon>
    </lineage>
</organism>
<reference evidence="3" key="1">
    <citation type="journal article" date="2019" name="Int. J. Syst. Evol. Microbiol.">
        <title>The Global Catalogue of Microorganisms (GCM) 10K type strain sequencing project: providing services to taxonomists for standard genome sequencing and annotation.</title>
        <authorList>
            <consortium name="The Broad Institute Genomics Platform"/>
            <consortium name="The Broad Institute Genome Sequencing Center for Infectious Disease"/>
            <person name="Wu L."/>
            <person name="Ma J."/>
        </authorList>
    </citation>
    <scope>NUCLEOTIDE SEQUENCE [LARGE SCALE GENOMIC DNA]</scope>
    <source>
        <strain evidence="3">KCTC 23314</strain>
    </source>
</reference>
<comment type="caution">
    <text evidence="2">The sequence shown here is derived from an EMBL/GenBank/DDBJ whole genome shotgun (WGS) entry which is preliminary data.</text>
</comment>
<evidence type="ECO:0000313" key="2">
    <source>
        <dbReference type="EMBL" id="GHC81607.1"/>
    </source>
</evidence>
<sequence>MTSGERRLAKRLEQQLDEDHLLWYDVPIGPKQTHPDFVVLHPRRGLLILETKDWRLDTIQSATPQRWDILADAEPGAGFVRRDGGRRDPRGRPAADPLRLLLALLA</sequence>
<name>A0ABQ3G0Q0_9BURK</name>
<gene>
    <name evidence="2" type="ORF">GCM10007320_24000</name>
</gene>
<dbReference type="Proteomes" id="UP000626210">
    <property type="component" value="Unassembled WGS sequence"/>
</dbReference>
<dbReference type="InterPro" id="IPR011528">
    <property type="entry name" value="NERD"/>
</dbReference>
<keyword evidence="3" id="KW-1185">Reference proteome</keyword>
<protein>
    <recommendedName>
        <fullName evidence="1">NERD domain-containing protein</fullName>
    </recommendedName>
</protein>